<reference evidence="15 16" key="1">
    <citation type="submission" date="2024-01" db="EMBL/GenBank/DDBJ databases">
        <title>The genomes of 5 underutilized Papilionoideae crops provide insights into root nodulation and disease resistanc.</title>
        <authorList>
            <person name="Yuan L."/>
        </authorList>
    </citation>
    <scope>NUCLEOTIDE SEQUENCE [LARGE SCALE GENOMIC DNA]</scope>
    <source>
        <strain evidence="15">ZHUSHIDOU_FW_LH</strain>
        <tissue evidence="15">Leaf</tissue>
    </source>
</reference>
<evidence type="ECO:0000256" key="10">
    <source>
        <dbReference type="ARBA" id="ARBA00023033"/>
    </source>
</evidence>
<dbReference type="GO" id="GO:0016705">
    <property type="term" value="F:oxidoreductase activity, acting on paired donors, with incorporation or reduction of molecular oxygen"/>
    <property type="evidence" value="ECO:0007669"/>
    <property type="project" value="InterPro"/>
</dbReference>
<organism evidence="15 16">
    <name type="scientific">Crotalaria pallida</name>
    <name type="common">Smooth rattlebox</name>
    <name type="synonym">Crotalaria striata</name>
    <dbReference type="NCBI Taxonomy" id="3830"/>
    <lineage>
        <taxon>Eukaryota</taxon>
        <taxon>Viridiplantae</taxon>
        <taxon>Streptophyta</taxon>
        <taxon>Embryophyta</taxon>
        <taxon>Tracheophyta</taxon>
        <taxon>Spermatophyta</taxon>
        <taxon>Magnoliopsida</taxon>
        <taxon>eudicotyledons</taxon>
        <taxon>Gunneridae</taxon>
        <taxon>Pentapetalae</taxon>
        <taxon>rosids</taxon>
        <taxon>fabids</taxon>
        <taxon>Fabales</taxon>
        <taxon>Fabaceae</taxon>
        <taxon>Papilionoideae</taxon>
        <taxon>50 kb inversion clade</taxon>
        <taxon>genistoids sensu lato</taxon>
        <taxon>core genistoids</taxon>
        <taxon>Crotalarieae</taxon>
        <taxon>Crotalaria</taxon>
    </lineage>
</organism>
<dbReference type="SUPFAM" id="SSF48264">
    <property type="entry name" value="Cytochrome P450"/>
    <property type="match status" value="1"/>
</dbReference>
<name>A0AAN9EPG1_CROPI</name>
<protein>
    <recommendedName>
        <fullName evidence="17">Cytochrome P450</fullName>
    </recommendedName>
</protein>
<evidence type="ECO:0000256" key="1">
    <source>
        <dbReference type="ARBA" id="ARBA00001971"/>
    </source>
</evidence>
<dbReference type="Gene3D" id="1.10.630.10">
    <property type="entry name" value="Cytochrome P450"/>
    <property type="match status" value="1"/>
</dbReference>
<evidence type="ECO:0000256" key="7">
    <source>
        <dbReference type="ARBA" id="ARBA00022989"/>
    </source>
</evidence>
<comment type="subcellular location">
    <subcellularLocation>
        <location evidence="2">Membrane</location>
        <topology evidence="2">Single-pass membrane protein</topology>
    </subcellularLocation>
</comment>
<keyword evidence="6 12" id="KW-0479">Metal-binding</keyword>
<dbReference type="GO" id="GO:0004497">
    <property type="term" value="F:monooxygenase activity"/>
    <property type="evidence" value="ECO:0007669"/>
    <property type="project" value="UniProtKB-KW"/>
</dbReference>
<gene>
    <name evidence="15" type="ORF">RIF29_25982</name>
</gene>
<comment type="caution">
    <text evidence="15">The sequence shown here is derived from an EMBL/GenBank/DDBJ whole genome shotgun (WGS) entry which is preliminary data.</text>
</comment>
<accession>A0AAN9EPG1</accession>
<dbReference type="AlphaFoldDB" id="A0AAN9EPG1"/>
<feature type="binding site" description="axial binding residue" evidence="12">
    <location>
        <position position="285"/>
    </location>
    <ligand>
        <name>heme</name>
        <dbReference type="ChEBI" id="CHEBI:30413"/>
    </ligand>
    <ligandPart>
        <name>Fe</name>
        <dbReference type="ChEBI" id="CHEBI:18248"/>
    </ligandPart>
</feature>
<evidence type="ECO:0000256" key="14">
    <source>
        <dbReference type="SAM" id="Phobius"/>
    </source>
</evidence>
<evidence type="ECO:0000256" key="11">
    <source>
        <dbReference type="ARBA" id="ARBA00023136"/>
    </source>
</evidence>
<dbReference type="InterPro" id="IPR036396">
    <property type="entry name" value="Cyt_P450_sf"/>
</dbReference>
<dbReference type="PRINTS" id="PR00385">
    <property type="entry name" value="P450"/>
</dbReference>
<dbReference type="FunFam" id="1.10.630.10:FF:000126">
    <property type="entry name" value="Predicted protein"/>
    <property type="match status" value="1"/>
</dbReference>
<keyword evidence="8 13" id="KW-0560">Oxidoreductase</keyword>
<dbReference type="PANTHER" id="PTHR47955:SF22">
    <property type="entry name" value="CYTOCHROME P450 83B1-LIKE"/>
    <property type="match status" value="1"/>
</dbReference>
<dbReference type="InterPro" id="IPR017972">
    <property type="entry name" value="Cyt_P450_CS"/>
</dbReference>
<dbReference type="GO" id="GO:0020037">
    <property type="term" value="F:heme binding"/>
    <property type="evidence" value="ECO:0007669"/>
    <property type="project" value="InterPro"/>
</dbReference>
<keyword evidence="10 13" id="KW-0503">Monooxygenase</keyword>
<evidence type="ECO:0000313" key="15">
    <source>
        <dbReference type="EMBL" id="KAK7260165.1"/>
    </source>
</evidence>
<sequence length="343" mass="39622">MIKKISRHASSSTVTNLSELMISLSSTLICRIAFGKRYEDEGTEKSRFHELVNEVQAMLAVFYVSDYIPFMGWIDKLIGLHKRLDRIYKQMDEFYHEVIDERLNQNIEKEKEVIVDVLLQLKKQSSVSNDFTYNHIKGVFMNILVAGTDTTAAMLVWAMTALIKNPRVMKKAQEEIRKFGGNKIFLDEDDIQNFPYLKAVIKETLRLYLPAPLLMPREANENCIIDGYQIQAKTIVFVNAWTIQRDPKAWKNPEEFYPERFLNSAIDFEGQDYKLIPFGAGRRICPGLHMTVPTLGLVLTNLFHSFDWELPQGLVKEDIDNEMLPGITQHKKNPLCLCAKNHM</sequence>
<dbReference type="GO" id="GO:0016020">
    <property type="term" value="C:membrane"/>
    <property type="evidence" value="ECO:0007669"/>
    <property type="project" value="UniProtKB-SubCell"/>
</dbReference>
<evidence type="ECO:0000313" key="16">
    <source>
        <dbReference type="Proteomes" id="UP001372338"/>
    </source>
</evidence>
<keyword evidence="5 14" id="KW-0812">Transmembrane</keyword>
<evidence type="ECO:0000256" key="2">
    <source>
        <dbReference type="ARBA" id="ARBA00004167"/>
    </source>
</evidence>
<dbReference type="GO" id="GO:0005506">
    <property type="term" value="F:iron ion binding"/>
    <property type="evidence" value="ECO:0007669"/>
    <property type="project" value="InterPro"/>
</dbReference>
<evidence type="ECO:0000256" key="3">
    <source>
        <dbReference type="ARBA" id="ARBA00010617"/>
    </source>
</evidence>
<comment type="cofactor">
    <cofactor evidence="1 12">
        <name>heme</name>
        <dbReference type="ChEBI" id="CHEBI:30413"/>
    </cofactor>
</comment>
<dbReference type="InterPro" id="IPR002401">
    <property type="entry name" value="Cyt_P450_E_grp-I"/>
</dbReference>
<dbReference type="InterPro" id="IPR001128">
    <property type="entry name" value="Cyt_P450"/>
</dbReference>
<keyword evidence="4 12" id="KW-0349">Heme</keyword>
<evidence type="ECO:0000256" key="12">
    <source>
        <dbReference type="PIRSR" id="PIRSR602401-1"/>
    </source>
</evidence>
<dbReference type="PANTHER" id="PTHR47955">
    <property type="entry name" value="CYTOCHROME P450 FAMILY 71 PROTEIN"/>
    <property type="match status" value="1"/>
</dbReference>
<dbReference type="Proteomes" id="UP001372338">
    <property type="component" value="Unassembled WGS sequence"/>
</dbReference>
<keyword evidence="11 14" id="KW-0472">Membrane</keyword>
<dbReference type="PROSITE" id="PS00086">
    <property type="entry name" value="CYTOCHROME_P450"/>
    <property type="match status" value="1"/>
</dbReference>
<evidence type="ECO:0000256" key="9">
    <source>
        <dbReference type="ARBA" id="ARBA00023004"/>
    </source>
</evidence>
<comment type="similarity">
    <text evidence="3 13">Belongs to the cytochrome P450 family.</text>
</comment>
<keyword evidence="16" id="KW-1185">Reference proteome</keyword>
<dbReference type="EMBL" id="JAYWIO010000005">
    <property type="protein sequence ID" value="KAK7260165.1"/>
    <property type="molecule type" value="Genomic_DNA"/>
</dbReference>
<evidence type="ECO:0000256" key="5">
    <source>
        <dbReference type="ARBA" id="ARBA00022692"/>
    </source>
</evidence>
<evidence type="ECO:0000256" key="4">
    <source>
        <dbReference type="ARBA" id="ARBA00022617"/>
    </source>
</evidence>
<keyword evidence="9 12" id="KW-0408">Iron</keyword>
<feature type="transmembrane region" description="Helical" evidence="14">
    <location>
        <begin position="139"/>
        <end position="163"/>
    </location>
</feature>
<evidence type="ECO:0000256" key="13">
    <source>
        <dbReference type="RuleBase" id="RU000461"/>
    </source>
</evidence>
<evidence type="ECO:0000256" key="6">
    <source>
        <dbReference type="ARBA" id="ARBA00022723"/>
    </source>
</evidence>
<dbReference type="CDD" id="cd11072">
    <property type="entry name" value="CYP71-like"/>
    <property type="match status" value="1"/>
</dbReference>
<dbReference type="PRINTS" id="PR00463">
    <property type="entry name" value="EP450I"/>
</dbReference>
<dbReference type="Pfam" id="PF00067">
    <property type="entry name" value="p450"/>
    <property type="match status" value="1"/>
</dbReference>
<proteinExistence type="inferred from homology"/>
<keyword evidence="7 14" id="KW-1133">Transmembrane helix</keyword>
<evidence type="ECO:0008006" key="17">
    <source>
        <dbReference type="Google" id="ProtNLM"/>
    </source>
</evidence>
<evidence type="ECO:0000256" key="8">
    <source>
        <dbReference type="ARBA" id="ARBA00023002"/>
    </source>
</evidence>